<evidence type="ECO:0000259" key="4">
    <source>
        <dbReference type="SMART" id="SM00079"/>
    </source>
</evidence>
<feature type="chain" id="PRO_5042140999" evidence="2">
    <location>
        <begin position="21"/>
        <end position="280"/>
    </location>
</feature>
<accession>A0AAE9ZY90</accession>
<dbReference type="InterPro" id="IPR001320">
    <property type="entry name" value="Iontro_rcpt_C"/>
</dbReference>
<dbReference type="InterPro" id="IPR001638">
    <property type="entry name" value="Solute-binding_3/MltF_N"/>
</dbReference>
<evidence type="ECO:0000259" key="3">
    <source>
        <dbReference type="SMART" id="SM00062"/>
    </source>
</evidence>
<evidence type="ECO:0000313" key="5">
    <source>
        <dbReference type="EMBL" id="WAI92330.1"/>
    </source>
</evidence>
<dbReference type="SMART" id="SM00079">
    <property type="entry name" value="PBPe"/>
    <property type="match status" value="1"/>
</dbReference>
<evidence type="ECO:0000256" key="2">
    <source>
        <dbReference type="SAM" id="SignalP"/>
    </source>
</evidence>
<dbReference type="SMART" id="SM00062">
    <property type="entry name" value="PBPb"/>
    <property type="match status" value="1"/>
</dbReference>
<dbReference type="Gene3D" id="3.40.190.10">
    <property type="entry name" value="Periplasmic binding protein-like II"/>
    <property type="match status" value="2"/>
</dbReference>
<dbReference type="AlphaFoldDB" id="A0AAE9ZY90"/>
<evidence type="ECO:0000313" key="6">
    <source>
        <dbReference type="Proteomes" id="UP001164948"/>
    </source>
</evidence>
<feature type="domain" description="Solute-binding protein family 3/N-terminal" evidence="3">
    <location>
        <begin position="39"/>
        <end position="261"/>
    </location>
</feature>
<feature type="domain" description="Ionotropic glutamate receptor C-terminal" evidence="4">
    <location>
        <begin position="39"/>
        <end position="255"/>
    </location>
</feature>
<feature type="signal peptide" evidence="2">
    <location>
        <begin position="1"/>
        <end position="20"/>
    </location>
</feature>
<reference evidence="5" key="1">
    <citation type="submission" date="2022-03" db="EMBL/GenBank/DDBJ databases">
        <title>Characterization and genomic analysis of a Streptococcus dysgalactiae associated with cultured channel catfish mortalities in China.</title>
        <authorList>
            <person name="Wang J."/>
            <person name="Geng Y."/>
        </authorList>
    </citation>
    <scope>NUCLEOTIDE SEQUENCE</scope>
    <source>
        <strain evidence="5">WJ001</strain>
    </source>
</reference>
<keyword evidence="1 2" id="KW-0732">Signal</keyword>
<dbReference type="SUPFAM" id="SSF53850">
    <property type="entry name" value="Periplasmic binding protein-like II"/>
    <property type="match status" value="1"/>
</dbReference>
<dbReference type="RefSeq" id="WP_129555860.1">
    <property type="nucleotide sequence ID" value="NZ_AP018726.1"/>
</dbReference>
<evidence type="ECO:0000256" key="1">
    <source>
        <dbReference type="ARBA" id="ARBA00022729"/>
    </source>
</evidence>
<proteinExistence type="predicted"/>
<dbReference type="Pfam" id="PF00497">
    <property type="entry name" value="SBP_bac_3"/>
    <property type="match status" value="1"/>
</dbReference>
<dbReference type="Proteomes" id="UP001164948">
    <property type="component" value="Chromosome"/>
</dbReference>
<sequence length="280" mass="29787">MDLKKILFSLLTPLLVFSLAACGKAEKVNRQDSIKQAGKLVVAVSPDYAPFEFKALVNGKDTIVGADIQLAQAIADELGVKLELSPMSFDNVLSSLQTGKADMAISGLSYTKERAKVYDFSTPYYETENAILMRAADAKAAKDVASLEGQKVAAQKGSIEEGLVKSQLPKSNLVALTAMGEAINELKAGQVYAVDLEGPVAAGYLAQHKDLALASFSLKTTDGDSKAVALPKNSGALTKTVNKVIAKLAEDDQYKAFIREAASLTGKAHKLSSRVQPVHR</sequence>
<protein>
    <submittedName>
        <fullName evidence="5">Transporter substrate-binding domain-containing protein</fullName>
    </submittedName>
</protein>
<dbReference type="EMBL" id="CP095081">
    <property type="protein sequence ID" value="WAI92330.1"/>
    <property type="molecule type" value="Genomic_DNA"/>
</dbReference>
<dbReference type="GO" id="GO:0016020">
    <property type="term" value="C:membrane"/>
    <property type="evidence" value="ECO:0007669"/>
    <property type="project" value="InterPro"/>
</dbReference>
<organism evidence="5 6">
    <name type="scientific">Streptococcus dysgalactiae</name>
    <dbReference type="NCBI Taxonomy" id="1334"/>
    <lineage>
        <taxon>Bacteria</taxon>
        <taxon>Bacillati</taxon>
        <taxon>Bacillota</taxon>
        <taxon>Bacilli</taxon>
        <taxon>Lactobacillales</taxon>
        <taxon>Streptococcaceae</taxon>
        <taxon>Streptococcus</taxon>
    </lineage>
</organism>
<dbReference type="PANTHER" id="PTHR35936">
    <property type="entry name" value="MEMBRANE-BOUND LYTIC MUREIN TRANSGLYCOSYLASE F"/>
    <property type="match status" value="1"/>
</dbReference>
<name>A0AAE9ZY90_STRDY</name>
<dbReference type="PANTHER" id="PTHR35936:SF17">
    <property type="entry name" value="ARGININE-BINDING EXTRACELLULAR PROTEIN ARTP"/>
    <property type="match status" value="1"/>
</dbReference>
<dbReference type="PROSITE" id="PS51257">
    <property type="entry name" value="PROKAR_LIPOPROTEIN"/>
    <property type="match status" value="1"/>
</dbReference>
<dbReference type="GO" id="GO:0015276">
    <property type="term" value="F:ligand-gated monoatomic ion channel activity"/>
    <property type="evidence" value="ECO:0007669"/>
    <property type="project" value="InterPro"/>
</dbReference>
<gene>
    <name evidence="5" type="ORF">MP619_07375</name>
</gene>